<dbReference type="Gene3D" id="1.25.40.20">
    <property type="entry name" value="Ankyrin repeat-containing domain"/>
    <property type="match status" value="1"/>
</dbReference>
<dbReference type="EMBL" id="CAAALY010057295">
    <property type="protein sequence ID" value="VEL22586.1"/>
    <property type="molecule type" value="Genomic_DNA"/>
</dbReference>
<dbReference type="GO" id="GO:0005737">
    <property type="term" value="C:cytoplasm"/>
    <property type="evidence" value="ECO:0007669"/>
    <property type="project" value="TreeGrafter"/>
</dbReference>
<dbReference type="PANTHER" id="PTHR24179:SF21">
    <property type="entry name" value="MYOSIN BINDING SUBUNIT, ISOFORM O"/>
    <property type="match status" value="1"/>
</dbReference>
<dbReference type="GO" id="GO:0004857">
    <property type="term" value="F:enzyme inhibitor activity"/>
    <property type="evidence" value="ECO:0007669"/>
    <property type="project" value="TreeGrafter"/>
</dbReference>
<dbReference type="GO" id="GO:0019208">
    <property type="term" value="F:phosphatase regulator activity"/>
    <property type="evidence" value="ECO:0007669"/>
    <property type="project" value="TreeGrafter"/>
</dbReference>
<dbReference type="SUPFAM" id="SSF48403">
    <property type="entry name" value="Ankyrin repeat"/>
    <property type="match status" value="1"/>
</dbReference>
<dbReference type="PANTHER" id="PTHR24179">
    <property type="entry name" value="PROTEIN PHOSPHATASE 1 REGULATORY SUBUNIT 12"/>
    <property type="match status" value="1"/>
</dbReference>
<accession>A0A448WXI2</accession>
<dbReference type="InterPro" id="IPR036770">
    <property type="entry name" value="Ankyrin_rpt-contain_sf"/>
</dbReference>
<evidence type="ECO:0000313" key="4">
    <source>
        <dbReference type="Proteomes" id="UP000784294"/>
    </source>
</evidence>
<gene>
    <name evidence="3" type="ORF">PXEA_LOCUS16026</name>
</gene>
<organism evidence="3 4">
    <name type="scientific">Protopolystoma xenopodis</name>
    <dbReference type="NCBI Taxonomy" id="117903"/>
    <lineage>
        <taxon>Eukaryota</taxon>
        <taxon>Metazoa</taxon>
        <taxon>Spiralia</taxon>
        <taxon>Lophotrochozoa</taxon>
        <taxon>Platyhelminthes</taxon>
        <taxon>Monogenea</taxon>
        <taxon>Polyopisthocotylea</taxon>
        <taxon>Polystomatidea</taxon>
        <taxon>Polystomatidae</taxon>
        <taxon>Protopolystoma</taxon>
    </lineage>
</organism>
<evidence type="ECO:0000256" key="2">
    <source>
        <dbReference type="ARBA" id="ARBA00022737"/>
    </source>
</evidence>
<dbReference type="InterPro" id="IPR051226">
    <property type="entry name" value="PP1_Regulatory_Subunit"/>
</dbReference>
<name>A0A448WXI2_9PLAT</name>
<sequence>MSESICLEAKPSTSVLSFGCIPVDFSISGDAHLGIFIFINLFKPCNYQMGEELCTLNVLQRRKFQMENWGKSEANQVPGDWKVAEKIEFPISVQFWAACSNSDMEEINRLLSLGIDINVANVDGLTSLHQIATTISSNFLSSEAQMLTFRIMKVGHHFMRRLHVAISKLQGMHT</sequence>
<keyword evidence="1" id="KW-0217">Developmental protein</keyword>
<reference evidence="3" key="1">
    <citation type="submission" date="2018-11" db="EMBL/GenBank/DDBJ databases">
        <authorList>
            <consortium name="Pathogen Informatics"/>
        </authorList>
    </citation>
    <scope>NUCLEOTIDE SEQUENCE</scope>
</reference>
<keyword evidence="2" id="KW-0677">Repeat</keyword>
<protein>
    <submittedName>
        <fullName evidence="3">Uncharacterized protein</fullName>
    </submittedName>
</protein>
<proteinExistence type="predicted"/>
<keyword evidence="4" id="KW-1185">Reference proteome</keyword>
<evidence type="ECO:0000256" key="1">
    <source>
        <dbReference type="ARBA" id="ARBA00022473"/>
    </source>
</evidence>
<dbReference type="AlphaFoldDB" id="A0A448WXI2"/>
<comment type="caution">
    <text evidence="3">The sequence shown here is derived from an EMBL/GenBank/DDBJ whole genome shotgun (WGS) entry which is preliminary data.</text>
</comment>
<dbReference type="Proteomes" id="UP000784294">
    <property type="component" value="Unassembled WGS sequence"/>
</dbReference>
<dbReference type="OrthoDB" id="19014at2759"/>
<evidence type="ECO:0000313" key="3">
    <source>
        <dbReference type="EMBL" id="VEL22586.1"/>
    </source>
</evidence>